<organism evidence="2 3">
    <name type="scientific">Ereboglobus luteus</name>
    <dbReference type="NCBI Taxonomy" id="1796921"/>
    <lineage>
        <taxon>Bacteria</taxon>
        <taxon>Pseudomonadati</taxon>
        <taxon>Verrucomicrobiota</taxon>
        <taxon>Opitutia</taxon>
        <taxon>Opitutales</taxon>
        <taxon>Opitutaceae</taxon>
        <taxon>Ereboglobus</taxon>
    </lineage>
</organism>
<evidence type="ECO:0000313" key="3">
    <source>
        <dbReference type="Proteomes" id="UP000244896"/>
    </source>
</evidence>
<feature type="region of interest" description="Disordered" evidence="1">
    <location>
        <begin position="407"/>
        <end position="461"/>
    </location>
</feature>
<dbReference type="KEGG" id="elut:CKA38_11875"/>
<proteinExistence type="predicted"/>
<evidence type="ECO:0000313" key="2">
    <source>
        <dbReference type="EMBL" id="AWI09854.1"/>
    </source>
</evidence>
<feature type="compositionally biased region" description="Basic and acidic residues" evidence="1">
    <location>
        <begin position="98"/>
        <end position="138"/>
    </location>
</feature>
<feature type="compositionally biased region" description="Pro residues" evidence="1">
    <location>
        <begin position="282"/>
        <end position="294"/>
    </location>
</feature>
<keyword evidence="3" id="KW-1185">Reference proteome</keyword>
<gene>
    <name evidence="2" type="ORF">CKA38_11875</name>
</gene>
<feature type="region of interest" description="Disordered" evidence="1">
    <location>
        <begin position="250"/>
        <end position="324"/>
    </location>
</feature>
<dbReference type="EMBL" id="CP023004">
    <property type="protein sequence ID" value="AWI09854.1"/>
    <property type="molecule type" value="Genomic_DNA"/>
</dbReference>
<accession>A0A2U8E5L8</accession>
<dbReference type="AlphaFoldDB" id="A0A2U8E5L8"/>
<feature type="compositionally biased region" description="Low complexity" evidence="1">
    <location>
        <begin position="295"/>
        <end position="305"/>
    </location>
</feature>
<name>A0A2U8E5L8_9BACT</name>
<sequence>MRNNQKGPGQSVAVDYLVKRWQLPERDIVGALKECGLTIPEAEDAKPEYFEFEDDLYWVNRNNRGQLFINTREKPQPKFRTVPATPLSPDDPAYAELAAERAEEKARVEKRNAERAARAEEAAKRRAERQEASAKEASSEESAPAGSDTENSDQKTAITPADVGPDAPILERIRPKMRRNRHGPGISGSVGFLARALETTDEELTAALTDLGLQIPAAPNEKPTFVEIGTSLYWLNKDNRGNIWINARDNKNGAKKATPPADADGAQTAKSAPSDPVAEVPPATPDSTPPPPDAPADTNAANDAPAPAPDAAPIPHSELRTPHSPLDLVRPLLKSNKRGSGVSGEVGYLARALDQGETEFVAGLTNAGLVVPPDADTKPTFVEHNGEIFWFGLFEKAGETSVWLNAKPAKAKRKTTGAPAPASPRPKPSRTPINPPPNNNGSLNDLARFAPAATQSNRSQI</sequence>
<protein>
    <submittedName>
        <fullName evidence="2">Uncharacterized protein</fullName>
    </submittedName>
</protein>
<evidence type="ECO:0000256" key="1">
    <source>
        <dbReference type="SAM" id="MobiDB-lite"/>
    </source>
</evidence>
<feature type="region of interest" description="Disordered" evidence="1">
    <location>
        <begin position="71"/>
        <end position="168"/>
    </location>
</feature>
<dbReference type="Proteomes" id="UP000244896">
    <property type="component" value="Chromosome"/>
</dbReference>
<reference evidence="2 3" key="1">
    <citation type="journal article" date="2018" name="Syst. Appl. Microbiol.">
        <title>Ereboglobus luteus gen. nov. sp. nov. from cockroach guts, and new insights into the oxygen relationship of the genera Opitutus and Didymococcus (Verrucomicrobia: Opitutaceae).</title>
        <authorList>
            <person name="Tegtmeier D."/>
            <person name="Belitz A."/>
            <person name="Radek R."/>
            <person name="Heimerl T."/>
            <person name="Brune A."/>
        </authorList>
    </citation>
    <scope>NUCLEOTIDE SEQUENCE [LARGE SCALE GENOMIC DNA]</scope>
    <source>
        <strain evidence="2 3">Ho45</strain>
    </source>
</reference>